<protein>
    <recommendedName>
        <fullName evidence="1">Reverse transcriptase domain-containing protein</fullName>
    </recommendedName>
</protein>
<reference evidence="2" key="3">
    <citation type="submission" date="2025-09" db="UniProtKB">
        <authorList>
            <consortium name="Ensembl"/>
        </authorList>
    </citation>
    <scope>IDENTIFICATION</scope>
</reference>
<dbReference type="InterPro" id="IPR036691">
    <property type="entry name" value="Endo/exonu/phosph_ase_sf"/>
</dbReference>
<dbReference type="PROSITE" id="PS50878">
    <property type="entry name" value="RT_POL"/>
    <property type="match status" value="1"/>
</dbReference>
<feature type="domain" description="Reverse transcriptase" evidence="1">
    <location>
        <begin position="382"/>
        <end position="641"/>
    </location>
</feature>
<accession>A0A3P8WC35</accession>
<dbReference type="Pfam" id="PF00078">
    <property type="entry name" value="RVT_1"/>
    <property type="match status" value="1"/>
</dbReference>
<dbReference type="Ensembl" id="ENSCSET00000022460.1">
    <property type="protein sequence ID" value="ENSCSEP00000022180.1"/>
    <property type="gene ID" value="ENSCSEG00000014137.1"/>
</dbReference>
<keyword evidence="3" id="KW-1185">Reference proteome</keyword>
<dbReference type="GeneTree" id="ENSGT00980000198573"/>
<dbReference type="SUPFAM" id="SSF56219">
    <property type="entry name" value="DNase I-like"/>
    <property type="match status" value="1"/>
</dbReference>
<dbReference type="Proteomes" id="UP000265120">
    <property type="component" value="Chromosome W"/>
</dbReference>
<reference evidence="2 3" key="1">
    <citation type="journal article" date="2014" name="Nat. Genet.">
        <title>Whole-genome sequence of a flatfish provides insights into ZW sex chromosome evolution and adaptation to a benthic lifestyle.</title>
        <authorList>
            <person name="Chen S."/>
            <person name="Zhang G."/>
            <person name="Shao C."/>
            <person name="Huang Q."/>
            <person name="Liu G."/>
            <person name="Zhang P."/>
            <person name="Song W."/>
            <person name="An N."/>
            <person name="Chalopin D."/>
            <person name="Volff J.N."/>
            <person name="Hong Y."/>
            <person name="Li Q."/>
            <person name="Sha Z."/>
            <person name="Zhou H."/>
            <person name="Xie M."/>
            <person name="Yu Q."/>
            <person name="Liu Y."/>
            <person name="Xiang H."/>
            <person name="Wang N."/>
            <person name="Wu K."/>
            <person name="Yang C."/>
            <person name="Zhou Q."/>
            <person name="Liao X."/>
            <person name="Yang L."/>
            <person name="Hu Q."/>
            <person name="Zhang J."/>
            <person name="Meng L."/>
            <person name="Jin L."/>
            <person name="Tian Y."/>
            <person name="Lian J."/>
            <person name="Yang J."/>
            <person name="Miao G."/>
            <person name="Liu S."/>
            <person name="Liang Z."/>
            <person name="Yan F."/>
            <person name="Li Y."/>
            <person name="Sun B."/>
            <person name="Zhang H."/>
            <person name="Zhang J."/>
            <person name="Zhu Y."/>
            <person name="Du M."/>
            <person name="Zhao Y."/>
            <person name="Schartl M."/>
            <person name="Tang Q."/>
            <person name="Wang J."/>
        </authorList>
    </citation>
    <scope>NUCLEOTIDE SEQUENCE</scope>
</reference>
<reference evidence="2" key="2">
    <citation type="submission" date="2025-08" db="UniProtKB">
        <authorList>
            <consortium name="Ensembl"/>
        </authorList>
    </citation>
    <scope>IDENTIFICATION</scope>
</reference>
<name>A0A3P8WC35_CYNSE</name>
<sequence>MTIRKLPNSCSDFLAEFADFLSELVLCSDRIIIVGDFNIHIDVANDSLSSSFKALLDSIGFKQQVNKPTHRHKHTLDLILTYGIDIYNMVVFNENPLLSDHFLISFEFIATHAHNSRQHHYYSRCLSESSVQQFHEQLSSALQSSFCYTDSDLENYMTISPTKFNDIVNKTNLTLKTVIDNVAPLKKRIMSQNKSAPWFNTQTRALKLETRRLERAWRSTHNDSHYVLWRNSFDNYKRALKHAKTTYYSELIDKNKSNPRFLFSTVARLTESQNVINPKIPLSLRSNDFLTFFNDKIDKIRDKINHLLPPHMTKMQFSMNNLDTMVTPILQLNEFNPLNLPELRSLVSAAKSTTCQLDPIPARLVKESLPQIGHIILQQINMSLLSGCVPEAFKIAVIKPLLKKPSLDAGTLANYRPISNLPFISKILEKAVASQLCDHLHDNNLFEKFQSGFRTHHSTETALLRVQNDVLVASDKGLASILVLLDLSAAFDTIDREILLHRLEKDVGIKGSALAWFKSYLSNRFQFVNVNEESSILTKVNYGVPQGSVLGPILFTLYMLPLGNIIRKHNINFHCYADDTQLYVSVRPDDPNPLIKIQDCLRDILTWMTQNFLMLNTEKTEVIVLGPKHIRAPLSNLTITIGSSTPVPCGKARNLGVLFDQDLSLQKHINQTCRTAFYHLRNIKSIRKMLSRPDSEKLIHAFITSRLDYCNSLLSGCPNKSLRSLQLVQNAAARILTGTRRREHITPVLASIHWLPVKSRIDFKILLITYKALNNQAPLYICDLITPYKPNRSLRSQNSNLLVIPKINKNRTGGRTFSYQAPLLWNQLPLSVRESDSVSSFKVRLKTHLYSIAYSLN</sequence>
<dbReference type="Gene3D" id="3.60.10.10">
    <property type="entry name" value="Endonuclease/exonuclease/phosphatase"/>
    <property type="match status" value="1"/>
</dbReference>
<evidence type="ECO:0000313" key="3">
    <source>
        <dbReference type="Proteomes" id="UP000265120"/>
    </source>
</evidence>
<evidence type="ECO:0000259" key="1">
    <source>
        <dbReference type="PROSITE" id="PS50878"/>
    </source>
</evidence>
<dbReference type="SUPFAM" id="SSF56672">
    <property type="entry name" value="DNA/RNA polymerases"/>
    <property type="match status" value="1"/>
</dbReference>
<dbReference type="PANTHER" id="PTHR33332">
    <property type="entry name" value="REVERSE TRANSCRIPTASE DOMAIN-CONTAINING PROTEIN"/>
    <property type="match status" value="1"/>
</dbReference>
<dbReference type="InParanoid" id="A0A3P8WC35"/>
<dbReference type="STRING" id="244447.ENSCSEP00000022180"/>
<dbReference type="InterPro" id="IPR000477">
    <property type="entry name" value="RT_dom"/>
</dbReference>
<dbReference type="CDD" id="cd01650">
    <property type="entry name" value="RT_nLTR_like"/>
    <property type="match status" value="1"/>
</dbReference>
<organism evidence="2 3">
    <name type="scientific">Cynoglossus semilaevis</name>
    <name type="common">Tongue sole</name>
    <dbReference type="NCBI Taxonomy" id="244447"/>
    <lineage>
        <taxon>Eukaryota</taxon>
        <taxon>Metazoa</taxon>
        <taxon>Chordata</taxon>
        <taxon>Craniata</taxon>
        <taxon>Vertebrata</taxon>
        <taxon>Euteleostomi</taxon>
        <taxon>Actinopterygii</taxon>
        <taxon>Neopterygii</taxon>
        <taxon>Teleostei</taxon>
        <taxon>Neoteleostei</taxon>
        <taxon>Acanthomorphata</taxon>
        <taxon>Carangaria</taxon>
        <taxon>Pleuronectiformes</taxon>
        <taxon>Pleuronectoidei</taxon>
        <taxon>Cynoglossidae</taxon>
        <taxon>Cynoglossinae</taxon>
        <taxon>Cynoglossus</taxon>
    </lineage>
</organism>
<dbReference type="OMA" id="NCICEDF"/>
<proteinExistence type="predicted"/>
<evidence type="ECO:0000313" key="2">
    <source>
        <dbReference type="Ensembl" id="ENSCSEP00000022180.1"/>
    </source>
</evidence>
<dbReference type="InterPro" id="IPR043502">
    <property type="entry name" value="DNA/RNA_pol_sf"/>
</dbReference>
<dbReference type="AlphaFoldDB" id="A0A3P8WC35"/>